<name>A0A518CJX2_9PLAN</name>
<evidence type="ECO:0008006" key="5">
    <source>
        <dbReference type="Google" id="ProtNLM"/>
    </source>
</evidence>
<feature type="chain" id="PRO_5021735411" description="YbjN domain-containing protein" evidence="2">
    <location>
        <begin position="33"/>
        <end position="222"/>
    </location>
</feature>
<dbReference type="RefSeq" id="WP_144994189.1">
    <property type="nucleotide sequence ID" value="NZ_CP036281.1"/>
</dbReference>
<dbReference type="OrthoDB" id="212092at2"/>
<feature type="signal peptide" evidence="2">
    <location>
        <begin position="1"/>
        <end position="32"/>
    </location>
</feature>
<keyword evidence="4" id="KW-1185">Reference proteome</keyword>
<feature type="compositionally biased region" description="Polar residues" evidence="1">
    <location>
        <begin position="211"/>
        <end position="222"/>
    </location>
</feature>
<evidence type="ECO:0000313" key="4">
    <source>
        <dbReference type="Proteomes" id="UP000317178"/>
    </source>
</evidence>
<evidence type="ECO:0000256" key="1">
    <source>
        <dbReference type="SAM" id="MobiDB-lite"/>
    </source>
</evidence>
<dbReference type="EMBL" id="CP036281">
    <property type="protein sequence ID" value="QDU79522.1"/>
    <property type="molecule type" value="Genomic_DNA"/>
</dbReference>
<organism evidence="3 4">
    <name type="scientific">Polystyrenella longa</name>
    <dbReference type="NCBI Taxonomy" id="2528007"/>
    <lineage>
        <taxon>Bacteria</taxon>
        <taxon>Pseudomonadati</taxon>
        <taxon>Planctomycetota</taxon>
        <taxon>Planctomycetia</taxon>
        <taxon>Planctomycetales</taxon>
        <taxon>Planctomycetaceae</taxon>
        <taxon>Polystyrenella</taxon>
    </lineage>
</organism>
<dbReference type="AlphaFoldDB" id="A0A518CJX2"/>
<proteinExistence type="predicted"/>
<dbReference type="Proteomes" id="UP000317178">
    <property type="component" value="Chromosome"/>
</dbReference>
<reference evidence="3 4" key="1">
    <citation type="submission" date="2019-02" db="EMBL/GenBank/DDBJ databases">
        <title>Deep-cultivation of Planctomycetes and their phenomic and genomic characterization uncovers novel biology.</title>
        <authorList>
            <person name="Wiegand S."/>
            <person name="Jogler M."/>
            <person name="Boedeker C."/>
            <person name="Pinto D."/>
            <person name="Vollmers J."/>
            <person name="Rivas-Marin E."/>
            <person name="Kohn T."/>
            <person name="Peeters S.H."/>
            <person name="Heuer A."/>
            <person name="Rast P."/>
            <person name="Oberbeckmann S."/>
            <person name="Bunk B."/>
            <person name="Jeske O."/>
            <person name="Meyerdierks A."/>
            <person name="Storesund J.E."/>
            <person name="Kallscheuer N."/>
            <person name="Luecker S."/>
            <person name="Lage O.M."/>
            <person name="Pohl T."/>
            <person name="Merkel B.J."/>
            <person name="Hornburger P."/>
            <person name="Mueller R.-W."/>
            <person name="Bruemmer F."/>
            <person name="Labrenz M."/>
            <person name="Spormann A.M."/>
            <person name="Op den Camp H."/>
            <person name="Overmann J."/>
            <person name="Amann R."/>
            <person name="Jetten M.S.M."/>
            <person name="Mascher T."/>
            <person name="Medema M.H."/>
            <person name="Devos D.P."/>
            <person name="Kaster A.-K."/>
            <person name="Ovreas L."/>
            <person name="Rohde M."/>
            <person name="Galperin M.Y."/>
            <person name="Jogler C."/>
        </authorList>
    </citation>
    <scope>NUCLEOTIDE SEQUENCE [LARGE SCALE GENOMIC DNA]</scope>
    <source>
        <strain evidence="3 4">Pla110</strain>
    </source>
</reference>
<evidence type="ECO:0000256" key="2">
    <source>
        <dbReference type="SAM" id="SignalP"/>
    </source>
</evidence>
<feature type="compositionally biased region" description="Low complexity" evidence="1">
    <location>
        <begin position="186"/>
        <end position="201"/>
    </location>
</feature>
<dbReference type="KEGG" id="plon:Pla110_12320"/>
<protein>
    <recommendedName>
        <fullName evidence="5">YbjN domain-containing protein</fullName>
    </recommendedName>
</protein>
<evidence type="ECO:0000313" key="3">
    <source>
        <dbReference type="EMBL" id="QDU79522.1"/>
    </source>
</evidence>
<sequence precursor="true">MSNVWTRTAGITCCGMLLVLAVGVGMTSSAEAADSSAVPARQLTNEDLGNMLGGLGLKTVQEESRYDFQFKAMHKEEEWELSMSAVISQNGKSIWVMAWLDELPKSPGDVPRLSLLRLLSENDRLGNGKFFAYIASNRRFVMQRVVANENMTARELRTILEDLGYSVAQTYPAWNVANWKSNSGPSNEAASTEAARSNAASPQRRDVKSAVNDSKFQQTRQN</sequence>
<keyword evidence="2" id="KW-0732">Signal</keyword>
<feature type="region of interest" description="Disordered" evidence="1">
    <location>
        <begin position="183"/>
        <end position="222"/>
    </location>
</feature>
<gene>
    <name evidence="3" type="ORF">Pla110_12320</name>
</gene>
<accession>A0A518CJX2</accession>